<evidence type="ECO:0000313" key="4">
    <source>
        <dbReference type="EMBL" id="MED6235610.1"/>
    </source>
</evidence>
<dbReference type="PANTHER" id="PTHR11039">
    <property type="entry name" value="NEBULIN"/>
    <property type="match status" value="1"/>
</dbReference>
<dbReference type="PROSITE" id="PS50033">
    <property type="entry name" value="UBX"/>
    <property type="match status" value="1"/>
</dbReference>
<dbReference type="Proteomes" id="UP001345963">
    <property type="component" value="Unassembled WGS sequence"/>
</dbReference>
<name>A0ABU7ACL9_9TELE</name>
<dbReference type="InterPro" id="IPR029071">
    <property type="entry name" value="Ubiquitin-like_domsf"/>
</dbReference>
<reference evidence="4 5" key="1">
    <citation type="submission" date="2021-07" db="EMBL/GenBank/DDBJ databases">
        <authorList>
            <person name="Palmer J.M."/>
        </authorList>
    </citation>
    <scope>NUCLEOTIDE SEQUENCE [LARGE SCALE GENOMIC DNA]</scope>
    <source>
        <strain evidence="4 5">AT_MEX2019</strain>
        <tissue evidence="4">Muscle</tissue>
    </source>
</reference>
<dbReference type="Gene3D" id="3.10.20.90">
    <property type="entry name" value="Phosphatidylinositol 3-kinase Catalytic Subunit, Chain A, domain 1"/>
    <property type="match status" value="1"/>
</dbReference>
<dbReference type="EMBL" id="JAHUTI010010629">
    <property type="protein sequence ID" value="MED6235610.1"/>
    <property type="molecule type" value="Genomic_DNA"/>
</dbReference>
<keyword evidence="2" id="KW-0009">Actin-binding</keyword>
<protein>
    <recommendedName>
        <fullName evidence="3">UBX domain-containing protein</fullName>
    </recommendedName>
</protein>
<evidence type="ECO:0000313" key="5">
    <source>
        <dbReference type="Proteomes" id="UP001345963"/>
    </source>
</evidence>
<evidence type="ECO:0000256" key="2">
    <source>
        <dbReference type="ARBA" id="ARBA00023203"/>
    </source>
</evidence>
<evidence type="ECO:0000256" key="1">
    <source>
        <dbReference type="ARBA" id="ARBA00022737"/>
    </source>
</evidence>
<dbReference type="SUPFAM" id="SSF54236">
    <property type="entry name" value="Ubiquitin-like"/>
    <property type="match status" value="1"/>
</dbReference>
<dbReference type="Pfam" id="PF00880">
    <property type="entry name" value="Nebulin"/>
    <property type="match status" value="1"/>
</dbReference>
<keyword evidence="1" id="KW-0677">Repeat</keyword>
<dbReference type="SMART" id="SM00227">
    <property type="entry name" value="NEBU"/>
    <property type="match status" value="3"/>
</dbReference>
<gene>
    <name evidence="4" type="ORF">ATANTOWER_030016</name>
</gene>
<proteinExistence type="predicted"/>
<dbReference type="PANTHER" id="PTHR11039:SF48">
    <property type="entry name" value="NEBULETTE"/>
    <property type="match status" value="1"/>
</dbReference>
<dbReference type="PROSITE" id="PS51216">
    <property type="entry name" value="NEBULIN"/>
    <property type="match status" value="2"/>
</dbReference>
<dbReference type="InterPro" id="IPR000900">
    <property type="entry name" value="Nebulin_repeat"/>
</dbReference>
<feature type="domain" description="UBX" evidence="3">
    <location>
        <begin position="124"/>
        <end position="174"/>
    </location>
</feature>
<evidence type="ECO:0000259" key="3">
    <source>
        <dbReference type="PROSITE" id="PS50033"/>
    </source>
</evidence>
<accession>A0ABU7ACL9</accession>
<keyword evidence="5" id="KW-1185">Reference proteome</keyword>
<dbReference type="InterPro" id="IPR001012">
    <property type="entry name" value="UBX_dom"/>
</dbReference>
<sequence length="176" mass="20376">KKYKDEAEQLKGRYSLVSETPEMKRVRANQRHISSLRYCWDSKVMRGLMASVTETPEIVLARENAKKFSDVQYREEVGHGTPVMDTPEMERVRRNQENISSRAEFMDPSISELQISGRVVHYRVSDLRQFVVLARPAMAAREFVLMTTFPNKELTDESQTLQEANLLNAVIVQRLN</sequence>
<dbReference type="InterPro" id="IPR055297">
    <property type="entry name" value="NEBU/NEBL"/>
</dbReference>
<dbReference type="Pfam" id="PF00789">
    <property type="entry name" value="UBX"/>
    <property type="match status" value="1"/>
</dbReference>
<organism evidence="4 5">
    <name type="scientific">Ataeniobius toweri</name>
    <dbReference type="NCBI Taxonomy" id="208326"/>
    <lineage>
        <taxon>Eukaryota</taxon>
        <taxon>Metazoa</taxon>
        <taxon>Chordata</taxon>
        <taxon>Craniata</taxon>
        <taxon>Vertebrata</taxon>
        <taxon>Euteleostomi</taxon>
        <taxon>Actinopterygii</taxon>
        <taxon>Neopterygii</taxon>
        <taxon>Teleostei</taxon>
        <taxon>Neoteleostei</taxon>
        <taxon>Acanthomorphata</taxon>
        <taxon>Ovalentaria</taxon>
        <taxon>Atherinomorphae</taxon>
        <taxon>Cyprinodontiformes</taxon>
        <taxon>Goodeidae</taxon>
        <taxon>Ataeniobius</taxon>
    </lineage>
</organism>
<comment type="caution">
    <text evidence="4">The sequence shown here is derived from an EMBL/GenBank/DDBJ whole genome shotgun (WGS) entry which is preliminary data.</text>
</comment>
<feature type="non-terminal residue" evidence="4">
    <location>
        <position position="1"/>
    </location>
</feature>